<organism evidence="1">
    <name type="scientific">Timema douglasi</name>
    <name type="common">Walking stick</name>
    <dbReference type="NCBI Taxonomy" id="61478"/>
    <lineage>
        <taxon>Eukaryota</taxon>
        <taxon>Metazoa</taxon>
        <taxon>Ecdysozoa</taxon>
        <taxon>Arthropoda</taxon>
        <taxon>Hexapoda</taxon>
        <taxon>Insecta</taxon>
        <taxon>Pterygota</taxon>
        <taxon>Neoptera</taxon>
        <taxon>Polyneoptera</taxon>
        <taxon>Phasmatodea</taxon>
        <taxon>Timematodea</taxon>
        <taxon>Timematoidea</taxon>
        <taxon>Timematidae</taxon>
        <taxon>Timema</taxon>
    </lineage>
</organism>
<evidence type="ECO:0000313" key="1">
    <source>
        <dbReference type="EMBL" id="CAD7196623.1"/>
    </source>
</evidence>
<dbReference type="Gene3D" id="1.20.870.10">
    <property type="entry name" value="Son of sevenless (SoS) protein Chain: S domain 1"/>
    <property type="match status" value="1"/>
</dbReference>
<accession>A0A7R8VDU6</accession>
<dbReference type="EMBL" id="OA565256">
    <property type="protein sequence ID" value="CAD7196623.1"/>
    <property type="molecule type" value="Genomic_DNA"/>
</dbReference>
<proteinExistence type="predicted"/>
<dbReference type="AlphaFoldDB" id="A0A7R8VDU6"/>
<protein>
    <submittedName>
        <fullName evidence="1">Uncharacterized protein</fullName>
    </submittedName>
</protein>
<name>A0A7R8VDU6_TIMDO</name>
<sequence length="77" mass="8981">MFQQPTWRLWGEERVEGAVYTVYLKKVRYHRPTKSISSYQSAHNVVSNLDSFITCQSVDRYTDPTLVAAWSKAQLLQ</sequence>
<gene>
    <name evidence="1" type="ORF">TDIB3V08_LOCUS2963</name>
</gene>
<reference evidence="1" key="1">
    <citation type="submission" date="2020-11" db="EMBL/GenBank/DDBJ databases">
        <authorList>
            <person name="Tran Van P."/>
        </authorList>
    </citation>
    <scope>NUCLEOTIDE SEQUENCE</scope>
</reference>